<proteinExistence type="predicted"/>
<keyword evidence="2" id="KW-1185">Reference proteome</keyword>
<organism evidence="1 2">
    <name type="scientific">Asparagus officinalis</name>
    <name type="common">Garden asparagus</name>
    <dbReference type="NCBI Taxonomy" id="4686"/>
    <lineage>
        <taxon>Eukaryota</taxon>
        <taxon>Viridiplantae</taxon>
        <taxon>Streptophyta</taxon>
        <taxon>Embryophyta</taxon>
        <taxon>Tracheophyta</taxon>
        <taxon>Spermatophyta</taxon>
        <taxon>Magnoliopsida</taxon>
        <taxon>Liliopsida</taxon>
        <taxon>Asparagales</taxon>
        <taxon>Asparagaceae</taxon>
        <taxon>Asparagoideae</taxon>
        <taxon>Asparagus</taxon>
    </lineage>
</organism>
<protein>
    <submittedName>
        <fullName evidence="1">Uncharacterized protein</fullName>
    </submittedName>
</protein>
<dbReference type="AlphaFoldDB" id="A0A5P1FGA4"/>
<gene>
    <name evidence="1" type="ORF">A4U43_C02F3430</name>
</gene>
<name>A0A5P1FGA4_ASPOF</name>
<sequence>TSVVSGDLNKMAGKDAMAVQATQQELYSGLQNNESQITQISGEIKGEKVVHAVHVSEIPAGKTSVGQSSEKFSLPSLARHSQDKFVGVSISSQPIKSRLIMQKPGLRVLGNSFDFLKDMDGNPSTVDMGGFASL</sequence>
<evidence type="ECO:0000313" key="2">
    <source>
        <dbReference type="Proteomes" id="UP000243459"/>
    </source>
</evidence>
<dbReference type="Proteomes" id="UP000243459">
    <property type="component" value="Chromosome 2"/>
</dbReference>
<feature type="non-terminal residue" evidence="1">
    <location>
        <position position="1"/>
    </location>
</feature>
<dbReference type="Gramene" id="ONK77132">
    <property type="protein sequence ID" value="ONK77132"/>
    <property type="gene ID" value="A4U43_C02F3430"/>
</dbReference>
<reference evidence="2" key="1">
    <citation type="journal article" date="2017" name="Nat. Commun.">
        <title>The asparagus genome sheds light on the origin and evolution of a young Y chromosome.</title>
        <authorList>
            <person name="Harkess A."/>
            <person name="Zhou J."/>
            <person name="Xu C."/>
            <person name="Bowers J.E."/>
            <person name="Van der Hulst R."/>
            <person name="Ayyampalayam S."/>
            <person name="Mercati F."/>
            <person name="Riccardi P."/>
            <person name="McKain M.R."/>
            <person name="Kakrana A."/>
            <person name="Tang H."/>
            <person name="Ray J."/>
            <person name="Groenendijk J."/>
            <person name="Arikit S."/>
            <person name="Mathioni S.M."/>
            <person name="Nakano M."/>
            <person name="Shan H."/>
            <person name="Telgmann-Rauber A."/>
            <person name="Kanno A."/>
            <person name="Yue Z."/>
            <person name="Chen H."/>
            <person name="Li W."/>
            <person name="Chen Y."/>
            <person name="Xu X."/>
            <person name="Zhang Y."/>
            <person name="Luo S."/>
            <person name="Chen H."/>
            <person name="Gao J."/>
            <person name="Mao Z."/>
            <person name="Pires J.C."/>
            <person name="Luo M."/>
            <person name="Kudrna D."/>
            <person name="Wing R.A."/>
            <person name="Meyers B.C."/>
            <person name="Yi K."/>
            <person name="Kong H."/>
            <person name="Lavrijsen P."/>
            <person name="Sunseri F."/>
            <person name="Falavigna A."/>
            <person name="Ye Y."/>
            <person name="Leebens-Mack J.H."/>
            <person name="Chen G."/>
        </authorList>
    </citation>
    <scope>NUCLEOTIDE SEQUENCE [LARGE SCALE GENOMIC DNA]</scope>
    <source>
        <strain evidence="2">cv. DH0086</strain>
    </source>
</reference>
<evidence type="ECO:0000313" key="1">
    <source>
        <dbReference type="EMBL" id="ONK77132.1"/>
    </source>
</evidence>
<dbReference type="EMBL" id="CM007382">
    <property type="protein sequence ID" value="ONK77132.1"/>
    <property type="molecule type" value="Genomic_DNA"/>
</dbReference>
<accession>A0A5P1FGA4</accession>